<dbReference type="EC" id="1.17.4.1" evidence="1"/>
<dbReference type="EMBL" id="JAMZIH010000152">
    <property type="protein sequence ID" value="KAJ1679843.1"/>
    <property type="molecule type" value="Genomic_DNA"/>
</dbReference>
<gene>
    <name evidence="1" type="primary">RNR1_1</name>
    <name evidence="1" type="ORF">EV182_001216</name>
</gene>
<protein>
    <submittedName>
        <fullName evidence="1">Ribonucleotide-diphosphate reductase subunit rnr1</fullName>
        <ecNumber evidence="1">1.17.4.1</ecNumber>
    </submittedName>
</protein>
<reference evidence="1" key="1">
    <citation type="submission" date="2022-06" db="EMBL/GenBank/DDBJ databases">
        <title>Phylogenomic reconstructions and comparative analyses of Kickxellomycotina fungi.</title>
        <authorList>
            <person name="Reynolds N.K."/>
            <person name="Stajich J.E."/>
            <person name="Barry K."/>
            <person name="Grigoriev I.V."/>
            <person name="Crous P."/>
            <person name="Smith M.E."/>
        </authorList>
    </citation>
    <scope>NUCLEOTIDE SEQUENCE</scope>
    <source>
        <strain evidence="1">RSA 2271</strain>
    </source>
</reference>
<evidence type="ECO:0000313" key="1">
    <source>
        <dbReference type="EMBL" id="KAJ1679843.1"/>
    </source>
</evidence>
<evidence type="ECO:0000313" key="2">
    <source>
        <dbReference type="Proteomes" id="UP001145114"/>
    </source>
</evidence>
<keyword evidence="2" id="KW-1185">Reference proteome</keyword>
<keyword evidence="1" id="KW-0560">Oxidoreductase</keyword>
<name>A0ACC1HTG3_9FUNG</name>
<proteinExistence type="predicted"/>
<organism evidence="1 2">
    <name type="scientific">Spiromyces aspiralis</name>
    <dbReference type="NCBI Taxonomy" id="68401"/>
    <lineage>
        <taxon>Eukaryota</taxon>
        <taxon>Fungi</taxon>
        <taxon>Fungi incertae sedis</taxon>
        <taxon>Zoopagomycota</taxon>
        <taxon>Kickxellomycotina</taxon>
        <taxon>Kickxellomycetes</taxon>
        <taxon>Kickxellales</taxon>
        <taxon>Kickxellaceae</taxon>
        <taxon>Spiromyces</taxon>
    </lineage>
</organism>
<sequence>MPFESEEARVLNRDIFETIYHAALEASCELAAKDGPYETYEGSPVSKGVLQPDMWDVTPTDRWDWDTLRKDIAKHGVRNSLLVAPMPTASTSQIMGWNEAFEPYTSNLYTRRVLAGEFQVVNQWLLRDLVDLGLWNESMRQKLIAHNGSVQNIPEIPDDLKKLYRTVYEVKQKVVLDLAADRGAYIDQSQSLNIHMDSPDYNKLTSMHFYGWKKGLKTGMYYLRTKPAADAIKFTVDASALKEAAGSKNKLGTGQENSSPTAGIGGSSSSGGSKEVDERDEGAAMMCSIENGDACMMCSG</sequence>
<accession>A0ACC1HTG3</accession>
<comment type="caution">
    <text evidence="1">The sequence shown here is derived from an EMBL/GenBank/DDBJ whole genome shotgun (WGS) entry which is preliminary data.</text>
</comment>
<dbReference type="Proteomes" id="UP001145114">
    <property type="component" value="Unassembled WGS sequence"/>
</dbReference>